<dbReference type="GO" id="GO:0006351">
    <property type="term" value="P:DNA-templated transcription"/>
    <property type="evidence" value="ECO:0007669"/>
    <property type="project" value="InterPro"/>
</dbReference>
<dbReference type="PANTHER" id="PTHR40626">
    <property type="entry name" value="MIP31509P"/>
    <property type="match status" value="1"/>
</dbReference>
<dbReference type="Gene3D" id="3.30.160.60">
    <property type="entry name" value="Classic Zinc Finger"/>
    <property type="match status" value="1"/>
</dbReference>
<evidence type="ECO:0000256" key="2">
    <source>
        <dbReference type="ARBA" id="ARBA00022723"/>
    </source>
</evidence>
<dbReference type="CDD" id="cd00067">
    <property type="entry name" value="GAL4"/>
    <property type="match status" value="1"/>
</dbReference>
<dbReference type="AlphaFoldDB" id="A0AA97P1I2"/>
<evidence type="ECO:0000256" key="6">
    <source>
        <dbReference type="ARBA" id="ARBA00023242"/>
    </source>
</evidence>
<keyword evidence="6" id="KW-0539">Nucleus</keyword>
<accession>A0AA97P1I2</accession>
<dbReference type="EMBL" id="JH793498">
    <property type="protein sequence ID" value="ELQ40273.1"/>
    <property type="molecule type" value="Genomic_DNA"/>
</dbReference>
<dbReference type="PROSITE" id="PS50157">
    <property type="entry name" value="ZINC_FINGER_C2H2_2"/>
    <property type="match status" value="1"/>
</dbReference>
<evidence type="ECO:0000256" key="3">
    <source>
        <dbReference type="ARBA" id="ARBA00022737"/>
    </source>
</evidence>
<sequence length="770" mass="83031">MLQSPVTDTPHTCATCGKQYQRTSHLRRHELTRFRCPFCDKVFARRDVCRKHSLHCPLKGTSADPPLAKRGQKPRACDACFRSRLACDNDLPCSRCLGRSIQCSYARLNVPPAKDGNVITGQATIQRSSGPAAQATPRRRAAFQTKSSSPVVTIENGSVTEQQHHAQYQQLPTPLTLASPSPTATQRADTPREPDGDEKMAAASFLLSLTNPQSESMVKALINEPGRDEAFDDTSMTGGDAGASSSNDASSNLIPPDVDLAADAALLTGASFFPWSMGSQPMDLGGGCGYDYSTPEAESPPAAGRGACDMAQQAACAAMVAALEETHARLVVGGRVGGEEDGACEGGGGGVYTAGLAAEVLAPGNVRAFVARYFRNAHLDFPLLHRASFAVETAAPELLLAVLLCGSLYMPPTDSALSARNLFDLAEELAFRRLAVGLAAAERADGGGGEGPVSCPPRLYETLQAALIVHALQSTMRSSTARRRNRTVRLPALVSAVRVLGLAKTKHAVADLMMMAPEARWAQFVQAETRIRLPCLPELWNAASHSELDQVICASGRDCLVRGASIRVAVETLMAENWDGPEAFPVKPLTLPDLQVLVFSIHSSMRNARFASILPAAAPVVARAIDRWQELWDLAARGLTAEELSRRGLVRHSGELCWLARVMLDVSMSEDAERSSAYLQGVAHDSLEELHAFLRVYYPLVKVLIIVFNILPAGTQTSMLRLERSLFGKYYSREQNLYSVAGSHASRCLILAHPAPRSSRFWGNDFRTSS</sequence>
<feature type="compositionally biased region" description="Basic and acidic residues" evidence="8">
    <location>
        <begin position="189"/>
        <end position="198"/>
    </location>
</feature>
<feature type="compositionally biased region" description="Polar residues" evidence="8">
    <location>
        <begin position="146"/>
        <end position="170"/>
    </location>
</feature>
<keyword evidence="4 7" id="KW-0863">Zinc-finger</keyword>
<keyword evidence="5" id="KW-0862">Zinc</keyword>
<dbReference type="SMART" id="SM00066">
    <property type="entry name" value="GAL4"/>
    <property type="match status" value="1"/>
</dbReference>
<comment type="subcellular location">
    <subcellularLocation>
        <location evidence="1">Nucleus</location>
    </subcellularLocation>
</comment>
<dbReference type="Pfam" id="PF04082">
    <property type="entry name" value="Fungal_trans"/>
    <property type="match status" value="1"/>
</dbReference>
<feature type="domain" description="C2H2-type" evidence="10">
    <location>
        <begin position="11"/>
        <end position="30"/>
    </location>
</feature>
<dbReference type="GO" id="GO:0000978">
    <property type="term" value="F:RNA polymerase II cis-regulatory region sequence-specific DNA binding"/>
    <property type="evidence" value="ECO:0007669"/>
    <property type="project" value="InterPro"/>
</dbReference>
<evidence type="ECO:0000256" key="1">
    <source>
        <dbReference type="ARBA" id="ARBA00004123"/>
    </source>
</evidence>
<evidence type="ECO:0000313" key="11">
    <source>
        <dbReference type="EMBL" id="ELQ40273.1"/>
    </source>
</evidence>
<gene>
    <name evidence="11" type="ORF">OOU_Y34scaffold00452g4</name>
</gene>
<dbReference type="GO" id="GO:0000785">
    <property type="term" value="C:chromatin"/>
    <property type="evidence" value="ECO:0007669"/>
    <property type="project" value="TreeGrafter"/>
</dbReference>
<dbReference type="SUPFAM" id="SSF57701">
    <property type="entry name" value="Zn2/Cys6 DNA-binding domain"/>
    <property type="match status" value="1"/>
</dbReference>
<dbReference type="PROSITE" id="PS50048">
    <property type="entry name" value="ZN2_CY6_FUNGAL_2"/>
    <property type="match status" value="1"/>
</dbReference>
<dbReference type="InterPro" id="IPR036236">
    <property type="entry name" value="Znf_C2H2_sf"/>
</dbReference>
<dbReference type="CDD" id="cd12148">
    <property type="entry name" value="fungal_TF_MHR"/>
    <property type="match status" value="1"/>
</dbReference>
<dbReference type="InterPro" id="IPR007219">
    <property type="entry name" value="XnlR_reg_dom"/>
</dbReference>
<dbReference type="InterPro" id="IPR001138">
    <property type="entry name" value="Zn2Cys6_DnaBD"/>
</dbReference>
<dbReference type="InterPro" id="IPR036864">
    <property type="entry name" value="Zn2-C6_fun-type_DNA-bd_sf"/>
</dbReference>
<feature type="domain" description="Zn(2)-C6 fungal-type" evidence="9">
    <location>
        <begin position="76"/>
        <end position="105"/>
    </location>
</feature>
<proteinExistence type="predicted"/>
<dbReference type="Gene3D" id="4.10.240.10">
    <property type="entry name" value="Zn(2)-C6 fungal-type DNA-binding domain"/>
    <property type="match status" value="1"/>
</dbReference>
<evidence type="ECO:0000256" key="5">
    <source>
        <dbReference type="ARBA" id="ARBA00022833"/>
    </source>
</evidence>
<dbReference type="SUPFAM" id="SSF57667">
    <property type="entry name" value="beta-beta-alpha zinc fingers"/>
    <property type="match status" value="1"/>
</dbReference>
<dbReference type="Pfam" id="PF00172">
    <property type="entry name" value="Zn_clus"/>
    <property type="match status" value="1"/>
</dbReference>
<dbReference type="PANTHER" id="PTHR40626:SF1">
    <property type="entry name" value="TRANSCRIPTION FACTOR WITH C2H2 AND ZN(2)-CYS(6) DNA BINDING DOMAIN (EUROFUNG)"/>
    <property type="match status" value="1"/>
</dbReference>
<reference evidence="11" key="1">
    <citation type="journal article" date="2012" name="PLoS Genet.">
        <title>Comparative analysis of the genomes of two field isolates of the rice blast fungus Magnaporthe oryzae.</title>
        <authorList>
            <person name="Xue M."/>
            <person name="Yang J."/>
            <person name="Li Z."/>
            <person name="Hu S."/>
            <person name="Yao N."/>
            <person name="Dean R.A."/>
            <person name="Zhao W."/>
            <person name="Shen M."/>
            <person name="Zhang H."/>
            <person name="Li C."/>
            <person name="Liu L."/>
            <person name="Cao L."/>
            <person name="Xu X."/>
            <person name="Xing Y."/>
            <person name="Hsiang T."/>
            <person name="Zhang Z."/>
            <person name="Xu J.R."/>
            <person name="Peng Y.L."/>
        </authorList>
    </citation>
    <scope>NUCLEOTIDE SEQUENCE</scope>
    <source>
        <strain evidence="11">Y34</strain>
    </source>
</reference>
<evidence type="ECO:0008006" key="12">
    <source>
        <dbReference type="Google" id="ProtNLM"/>
    </source>
</evidence>
<evidence type="ECO:0000259" key="10">
    <source>
        <dbReference type="PROSITE" id="PS50157"/>
    </source>
</evidence>
<evidence type="ECO:0000256" key="7">
    <source>
        <dbReference type="PROSITE-ProRule" id="PRU00042"/>
    </source>
</evidence>
<protein>
    <recommendedName>
        <fullName evidence="12">Zn(2)-C6 fungal-type domain-containing protein</fullName>
    </recommendedName>
</protein>
<evidence type="ECO:0000259" key="9">
    <source>
        <dbReference type="PROSITE" id="PS50048"/>
    </source>
</evidence>
<dbReference type="GO" id="GO:0008270">
    <property type="term" value="F:zinc ion binding"/>
    <property type="evidence" value="ECO:0007669"/>
    <property type="project" value="UniProtKB-KW"/>
</dbReference>
<dbReference type="GO" id="GO:0005634">
    <property type="term" value="C:nucleus"/>
    <property type="evidence" value="ECO:0007669"/>
    <property type="project" value="UniProtKB-SubCell"/>
</dbReference>
<keyword evidence="2" id="KW-0479">Metal-binding</keyword>
<evidence type="ECO:0000256" key="4">
    <source>
        <dbReference type="ARBA" id="ARBA00022771"/>
    </source>
</evidence>
<feature type="region of interest" description="Disordered" evidence="8">
    <location>
        <begin position="228"/>
        <end position="251"/>
    </location>
</feature>
<dbReference type="InterPro" id="IPR013087">
    <property type="entry name" value="Znf_C2H2_type"/>
</dbReference>
<dbReference type="Proteomes" id="UP000011086">
    <property type="component" value="Unassembled WGS sequence"/>
</dbReference>
<feature type="region of interest" description="Disordered" evidence="8">
    <location>
        <begin position="126"/>
        <end position="198"/>
    </location>
</feature>
<evidence type="ECO:0000256" key="8">
    <source>
        <dbReference type="SAM" id="MobiDB-lite"/>
    </source>
</evidence>
<dbReference type="GO" id="GO:0000981">
    <property type="term" value="F:DNA-binding transcription factor activity, RNA polymerase II-specific"/>
    <property type="evidence" value="ECO:0007669"/>
    <property type="project" value="InterPro"/>
</dbReference>
<organism evidence="11">
    <name type="scientific">Pyricularia oryzae (strain Y34)</name>
    <name type="common">Rice blast fungus</name>
    <name type="synonym">Magnaporthe oryzae</name>
    <dbReference type="NCBI Taxonomy" id="1143189"/>
    <lineage>
        <taxon>Eukaryota</taxon>
        <taxon>Fungi</taxon>
        <taxon>Dikarya</taxon>
        <taxon>Ascomycota</taxon>
        <taxon>Pezizomycotina</taxon>
        <taxon>Sordariomycetes</taxon>
        <taxon>Sordariomycetidae</taxon>
        <taxon>Magnaporthales</taxon>
        <taxon>Pyriculariaceae</taxon>
        <taxon>Pyricularia</taxon>
    </lineage>
</organism>
<dbReference type="InterPro" id="IPR051059">
    <property type="entry name" value="VerF-like"/>
</dbReference>
<name>A0AA97P1I2_PYRO3</name>
<keyword evidence="3" id="KW-0677">Repeat</keyword>
<feature type="compositionally biased region" description="Low complexity" evidence="8">
    <location>
        <begin position="171"/>
        <end position="185"/>
    </location>
</feature>
<feature type="compositionally biased region" description="Low complexity" evidence="8">
    <location>
        <begin position="242"/>
        <end position="251"/>
    </location>
</feature>